<evidence type="ECO:0000256" key="1">
    <source>
        <dbReference type="ARBA" id="ARBA00004613"/>
    </source>
</evidence>
<dbReference type="InterPro" id="IPR010264">
    <property type="entry name" value="Self-incomp_S1"/>
</dbReference>
<dbReference type="GO" id="GO:0060320">
    <property type="term" value="P:rejection of self pollen"/>
    <property type="evidence" value="ECO:0007669"/>
    <property type="project" value="UniProtKB-KW"/>
</dbReference>
<dbReference type="PANTHER" id="PTHR31232">
    <property type="match status" value="1"/>
</dbReference>
<reference evidence="7 8" key="1">
    <citation type="submission" date="2019-09" db="EMBL/GenBank/DDBJ databases">
        <authorList>
            <person name="Ou C."/>
        </authorList>
    </citation>
    <scope>NUCLEOTIDE SEQUENCE [LARGE SCALE GENOMIC DNA]</scope>
    <source>
        <strain evidence="7">S2</strain>
        <tissue evidence="7">Leaf</tissue>
    </source>
</reference>
<gene>
    <name evidence="7" type="ORF">D8674_017454</name>
</gene>
<evidence type="ECO:0000313" key="8">
    <source>
        <dbReference type="Proteomes" id="UP000327157"/>
    </source>
</evidence>
<keyword evidence="3 6" id="KW-0713">Self-incompatibility</keyword>
<dbReference type="GO" id="GO:0005576">
    <property type="term" value="C:extracellular region"/>
    <property type="evidence" value="ECO:0007669"/>
    <property type="project" value="UniProtKB-SubCell"/>
</dbReference>
<evidence type="ECO:0000256" key="5">
    <source>
        <dbReference type="ARBA" id="ARBA00022729"/>
    </source>
</evidence>
<comment type="caution">
    <text evidence="7">The sequence shown here is derived from an EMBL/GenBank/DDBJ whole genome shotgun (WGS) entry which is preliminary data.</text>
</comment>
<dbReference type="Pfam" id="PF05938">
    <property type="entry name" value="Self-incomp_S1"/>
    <property type="match status" value="1"/>
</dbReference>
<feature type="chain" id="PRO_5025084480" description="S-protein homolog" evidence="6">
    <location>
        <begin position="24"/>
        <end position="130"/>
    </location>
</feature>
<evidence type="ECO:0000256" key="2">
    <source>
        <dbReference type="ARBA" id="ARBA00005581"/>
    </source>
</evidence>
<accession>A0A5N5HR01</accession>
<dbReference type="Proteomes" id="UP000327157">
    <property type="component" value="Chromosome 16"/>
</dbReference>
<dbReference type="AlphaFoldDB" id="A0A5N5HR01"/>
<comment type="similarity">
    <text evidence="2 6">Belongs to the plant self-incompatibility (S1) protein family.</text>
</comment>
<keyword evidence="8" id="KW-1185">Reference proteome</keyword>
<reference evidence="8" key="2">
    <citation type="submission" date="2019-10" db="EMBL/GenBank/DDBJ databases">
        <title>A de novo genome assembly of a pear dwarfing rootstock.</title>
        <authorList>
            <person name="Wang F."/>
            <person name="Wang J."/>
            <person name="Li S."/>
            <person name="Zhang Y."/>
            <person name="Fang M."/>
            <person name="Ma L."/>
            <person name="Zhao Y."/>
            <person name="Jiang S."/>
        </authorList>
    </citation>
    <scope>NUCLEOTIDE SEQUENCE [LARGE SCALE GENOMIC DNA]</scope>
</reference>
<feature type="signal peptide" evidence="6">
    <location>
        <begin position="1"/>
        <end position="23"/>
    </location>
</feature>
<evidence type="ECO:0000256" key="6">
    <source>
        <dbReference type="RuleBase" id="RU367044"/>
    </source>
</evidence>
<dbReference type="PANTHER" id="PTHR31232:SF156">
    <property type="entry name" value="PLANT SELF-INCOMPATIBILITY PROTEIN S1 FAMILY-RELATED"/>
    <property type="match status" value="1"/>
</dbReference>
<keyword evidence="4 6" id="KW-0964">Secreted</keyword>
<reference evidence="7 8" key="3">
    <citation type="submission" date="2019-11" db="EMBL/GenBank/DDBJ databases">
        <title>A de novo genome assembly of a pear dwarfing rootstock.</title>
        <authorList>
            <person name="Wang F."/>
            <person name="Wang J."/>
            <person name="Li S."/>
            <person name="Zhang Y."/>
            <person name="Fang M."/>
            <person name="Ma L."/>
            <person name="Zhao Y."/>
            <person name="Jiang S."/>
        </authorList>
    </citation>
    <scope>NUCLEOTIDE SEQUENCE [LARGE SCALE GENOMIC DNA]</scope>
    <source>
        <strain evidence="7">S2</strain>
        <tissue evidence="7">Leaf</tissue>
    </source>
</reference>
<proteinExistence type="inferred from homology"/>
<evidence type="ECO:0000256" key="4">
    <source>
        <dbReference type="ARBA" id="ARBA00022525"/>
    </source>
</evidence>
<name>A0A5N5HR01_9ROSA</name>
<comment type="subcellular location">
    <subcellularLocation>
        <location evidence="1 6">Secreted</location>
    </subcellularLocation>
</comment>
<sequence length="130" mass="14947">MADYGVTGFFLLLLSLSICSSMADYRVTVFNDLAQNTNLNVHCQAAGVDPSTHSILFLQDFSWTININTTHVLSCDMRWGSVKGHFDIFDAKRDATRCARNWCAWRVKQDGLYLFIEAHKRLELQFTWPH</sequence>
<organism evidence="7 8">
    <name type="scientific">Pyrus ussuriensis x Pyrus communis</name>
    <dbReference type="NCBI Taxonomy" id="2448454"/>
    <lineage>
        <taxon>Eukaryota</taxon>
        <taxon>Viridiplantae</taxon>
        <taxon>Streptophyta</taxon>
        <taxon>Embryophyta</taxon>
        <taxon>Tracheophyta</taxon>
        <taxon>Spermatophyta</taxon>
        <taxon>Magnoliopsida</taxon>
        <taxon>eudicotyledons</taxon>
        <taxon>Gunneridae</taxon>
        <taxon>Pentapetalae</taxon>
        <taxon>rosids</taxon>
        <taxon>fabids</taxon>
        <taxon>Rosales</taxon>
        <taxon>Rosaceae</taxon>
        <taxon>Amygdaloideae</taxon>
        <taxon>Maleae</taxon>
        <taxon>Pyrus</taxon>
    </lineage>
</organism>
<evidence type="ECO:0000256" key="3">
    <source>
        <dbReference type="ARBA" id="ARBA00022471"/>
    </source>
</evidence>
<keyword evidence="5 6" id="KW-0732">Signal</keyword>
<dbReference type="OrthoDB" id="1141152at2759"/>
<protein>
    <recommendedName>
        <fullName evidence="6">S-protein homolog</fullName>
    </recommendedName>
</protein>
<evidence type="ECO:0000313" key="7">
    <source>
        <dbReference type="EMBL" id="KAB2625794.1"/>
    </source>
</evidence>
<dbReference type="EMBL" id="SMOL01000160">
    <property type="protein sequence ID" value="KAB2625794.1"/>
    <property type="molecule type" value="Genomic_DNA"/>
</dbReference>